<gene>
    <name evidence="2" type="ORF">GCM10010497_46240</name>
</gene>
<feature type="domain" description="HTH luxR-type" evidence="1">
    <location>
        <begin position="258"/>
        <end position="315"/>
    </location>
</feature>
<dbReference type="PANTHER" id="PTHR34293:SF1">
    <property type="entry name" value="HTH-TYPE TRANSCRIPTIONAL REGULATOR TRMBL2"/>
    <property type="match status" value="1"/>
</dbReference>
<dbReference type="GO" id="GO:0006355">
    <property type="term" value="P:regulation of DNA-templated transcription"/>
    <property type="evidence" value="ECO:0007669"/>
    <property type="project" value="InterPro"/>
</dbReference>
<evidence type="ECO:0000259" key="1">
    <source>
        <dbReference type="SMART" id="SM00421"/>
    </source>
</evidence>
<evidence type="ECO:0000313" key="2">
    <source>
        <dbReference type="EMBL" id="GGR38071.1"/>
    </source>
</evidence>
<dbReference type="GeneID" id="95455022"/>
<dbReference type="GO" id="GO:0003677">
    <property type="term" value="F:DNA binding"/>
    <property type="evidence" value="ECO:0007669"/>
    <property type="project" value="InterPro"/>
</dbReference>
<sequence>MQTHNGIAEQPLSPEEQVAYKAIAGGGSADEESARRLADRGLVVRDPYDITRWVAIDPRAAAQRLLAEEQEALARSLERMRQVPVIEGLYAHFEAHRLYGGPGSELLPTMAQVNDRLGSVSALATAEICSVQPTPPAERNAGARQLGSDRSLALLWSGRIGMRLVYGLAALMDEATREYADAFMEAGGQIKVSPSREQRMVIIDNDNLFIDDHVIAGTESHSGWHVRDRATVAWARAGFDRLWERARWWSEALAEAGDIRLSPRQLDILALFDAGLDSRAAAREVGISPRTLAAELTEAKASLGVSTTYQLMGWYGRWAARAKA</sequence>
<dbReference type="InterPro" id="IPR016032">
    <property type="entry name" value="Sig_transdc_resp-reg_C-effctor"/>
</dbReference>
<dbReference type="Proteomes" id="UP000642014">
    <property type="component" value="Unassembled WGS sequence"/>
</dbReference>
<dbReference type="InterPro" id="IPR000792">
    <property type="entry name" value="Tscrpt_reg_LuxR_C"/>
</dbReference>
<dbReference type="InterPro" id="IPR036388">
    <property type="entry name" value="WH-like_DNA-bd_sf"/>
</dbReference>
<dbReference type="InterPro" id="IPR051797">
    <property type="entry name" value="TrmB-like"/>
</dbReference>
<organism evidence="2 3">
    <name type="scientific">Streptomyces cinereoruber</name>
    <dbReference type="NCBI Taxonomy" id="67260"/>
    <lineage>
        <taxon>Bacteria</taxon>
        <taxon>Bacillati</taxon>
        <taxon>Actinomycetota</taxon>
        <taxon>Actinomycetes</taxon>
        <taxon>Kitasatosporales</taxon>
        <taxon>Streptomycetaceae</taxon>
        <taxon>Streptomyces</taxon>
    </lineage>
</organism>
<dbReference type="SMART" id="SM00421">
    <property type="entry name" value="HTH_LUXR"/>
    <property type="match status" value="1"/>
</dbReference>
<reference evidence="2 3" key="1">
    <citation type="journal article" date="2014" name="Int. J. Syst. Evol. Microbiol.">
        <title>Complete genome sequence of Corynebacterium casei LMG S-19264T (=DSM 44701T), isolated from a smear-ripened cheese.</title>
        <authorList>
            <consortium name="US DOE Joint Genome Institute (JGI-PGF)"/>
            <person name="Walter F."/>
            <person name="Albersmeier A."/>
            <person name="Kalinowski J."/>
            <person name="Ruckert C."/>
        </authorList>
    </citation>
    <scope>NUCLEOTIDE SEQUENCE [LARGE SCALE GENOMIC DNA]</scope>
    <source>
        <strain evidence="2 3">JCM 4205</strain>
    </source>
</reference>
<evidence type="ECO:0000313" key="3">
    <source>
        <dbReference type="Proteomes" id="UP000642014"/>
    </source>
</evidence>
<proteinExistence type="predicted"/>
<dbReference type="SUPFAM" id="SSF46894">
    <property type="entry name" value="C-terminal effector domain of the bipartite response regulators"/>
    <property type="match status" value="1"/>
</dbReference>
<dbReference type="AlphaFoldDB" id="A0AAV4KNF4"/>
<dbReference type="EMBL" id="BMSJ01000009">
    <property type="protein sequence ID" value="GGR38071.1"/>
    <property type="molecule type" value="Genomic_DNA"/>
</dbReference>
<dbReference type="RefSeq" id="WP_152370244.1">
    <property type="nucleotide sequence ID" value="NZ_BMSJ01000009.1"/>
</dbReference>
<accession>A0AAV4KNF4</accession>
<dbReference type="PANTHER" id="PTHR34293">
    <property type="entry name" value="HTH-TYPE TRANSCRIPTIONAL REGULATOR TRMBL2"/>
    <property type="match status" value="1"/>
</dbReference>
<dbReference type="Gene3D" id="1.10.10.10">
    <property type="entry name" value="Winged helix-like DNA-binding domain superfamily/Winged helix DNA-binding domain"/>
    <property type="match status" value="1"/>
</dbReference>
<protein>
    <recommendedName>
        <fullName evidence="1">HTH luxR-type domain-containing protein</fullName>
    </recommendedName>
</protein>
<name>A0AAV4KNF4_9ACTN</name>
<comment type="caution">
    <text evidence="2">The sequence shown here is derived from an EMBL/GenBank/DDBJ whole genome shotgun (WGS) entry which is preliminary data.</text>
</comment>